<organism evidence="3 4">
    <name type="scientific">Halomonas huangheensis</name>
    <dbReference type="NCBI Taxonomy" id="1178482"/>
    <lineage>
        <taxon>Bacteria</taxon>
        <taxon>Pseudomonadati</taxon>
        <taxon>Pseudomonadota</taxon>
        <taxon>Gammaproteobacteria</taxon>
        <taxon>Oceanospirillales</taxon>
        <taxon>Halomonadaceae</taxon>
        <taxon>Halomonas</taxon>
    </lineage>
</organism>
<accession>W1NAH5</accession>
<evidence type="ECO:0000256" key="2">
    <source>
        <dbReference type="SAM" id="Phobius"/>
    </source>
</evidence>
<proteinExistence type="predicted"/>
<protein>
    <submittedName>
        <fullName evidence="3">Uncharacterized protein</fullName>
    </submittedName>
</protein>
<evidence type="ECO:0000256" key="1">
    <source>
        <dbReference type="SAM" id="MobiDB-lite"/>
    </source>
</evidence>
<dbReference type="eggNOG" id="ENOG5034C23">
    <property type="taxonomic scope" value="Bacteria"/>
</dbReference>
<keyword evidence="2" id="KW-1133">Transmembrane helix</keyword>
<keyword evidence="2" id="KW-0812">Transmembrane</keyword>
<feature type="transmembrane region" description="Helical" evidence="2">
    <location>
        <begin position="12"/>
        <end position="30"/>
    </location>
</feature>
<keyword evidence="2" id="KW-0472">Membrane</keyword>
<keyword evidence="4" id="KW-1185">Reference proteome</keyword>
<dbReference type="Proteomes" id="UP000019113">
    <property type="component" value="Unassembled WGS sequence"/>
</dbReference>
<evidence type="ECO:0000313" key="4">
    <source>
        <dbReference type="Proteomes" id="UP000019113"/>
    </source>
</evidence>
<dbReference type="KEGG" id="hhu:AR456_18570"/>
<dbReference type="RefSeq" id="WP_021817804.1">
    <property type="nucleotide sequence ID" value="NZ_AVBC01000018.1"/>
</dbReference>
<sequence>MSELVLEYVKAILTPPLIFAVILGVFIFKFSEDISALVRRVAKIKLPGGAEVSTHQSNRNPEEKDKAPPEPGPIPTGVIPSGLTVEQKAAVEKLLESHVAIAYLWEYRYLNYFLVRGTQLILDWLSNLSQPVTYAYFDSVWLPLIPSANERQAIITALENHHLVVHDEATNMLTVTPKGREYREWRGPVPELNNFSEEKN</sequence>
<evidence type="ECO:0000313" key="3">
    <source>
        <dbReference type="EMBL" id="ERL52562.1"/>
    </source>
</evidence>
<dbReference type="AlphaFoldDB" id="W1NAH5"/>
<name>W1NAH5_9GAMM</name>
<comment type="caution">
    <text evidence="3">The sequence shown here is derived from an EMBL/GenBank/DDBJ whole genome shotgun (WGS) entry which is preliminary data.</text>
</comment>
<reference evidence="3 4" key="1">
    <citation type="submission" date="2013-08" db="EMBL/GenBank/DDBJ databases">
        <title>draft genome of Halomonas huanghegensis, strain BJGMM-B45T.</title>
        <authorList>
            <person name="Miao C."/>
            <person name="Wan Y."/>
            <person name="Jin W."/>
        </authorList>
    </citation>
    <scope>NUCLEOTIDE SEQUENCE [LARGE SCALE GENOMIC DNA]</scope>
    <source>
        <strain evidence="3 4">BJGMM-B45</strain>
    </source>
</reference>
<dbReference type="EMBL" id="AVBC01000018">
    <property type="protein sequence ID" value="ERL52562.1"/>
    <property type="molecule type" value="Genomic_DNA"/>
</dbReference>
<dbReference type="OrthoDB" id="9132314at2"/>
<feature type="region of interest" description="Disordered" evidence="1">
    <location>
        <begin position="51"/>
        <end position="78"/>
    </location>
</feature>
<gene>
    <name evidence="3" type="ORF">BJB45_08395</name>
</gene>